<dbReference type="SUPFAM" id="SSF46785">
    <property type="entry name" value="Winged helix' DNA-binding domain"/>
    <property type="match status" value="1"/>
</dbReference>
<dbReference type="RefSeq" id="WP_191808642.1">
    <property type="nucleotide sequence ID" value="NZ_JACSQD010000006.1"/>
</dbReference>
<dbReference type="InterPro" id="IPR036388">
    <property type="entry name" value="WH-like_DNA-bd_sf"/>
</dbReference>
<feature type="domain" description="HTH marR-type" evidence="4">
    <location>
        <begin position="28"/>
        <end position="163"/>
    </location>
</feature>
<dbReference type="SMART" id="SM00347">
    <property type="entry name" value="HTH_MARR"/>
    <property type="match status" value="1"/>
</dbReference>
<keyword evidence="2" id="KW-0238">DNA-binding</keyword>
<name>A0ABR8UVU4_9MICC</name>
<evidence type="ECO:0000313" key="6">
    <source>
        <dbReference type="Proteomes" id="UP000609874"/>
    </source>
</evidence>
<dbReference type="PROSITE" id="PS50995">
    <property type="entry name" value="HTH_MARR_2"/>
    <property type="match status" value="1"/>
</dbReference>
<evidence type="ECO:0000259" key="4">
    <source>
        <dbReference type="PROSITE" id="PS50995"/>
    </source>
</evidence>
<gene>
    <name evidence="5" type="ORF">H9639_13760</name>
</gene>
<keyword evidence="1" id="KW-0805">Transcription regulation</keyword>
<dbReference type="PANTHER" id="PTHR42756:SF1">
    <property type="entry name" value="TRANSCRIPTIONAL REPRESSOR OF EMRAB OPERON"/>
    <property type="match status" value="1"/>
</dbReference>
<reference evidence="5 6" key="1">
    <citation type="submission" date="2020-08" db="EMBL/GenBank/DDBJ databases">
        <title>A Genomic Blueprint of the Chicken Gut Microbiome.</title>
        <authorList>
            <person name="Gilroy R."/>
            <person name="Ravi A."/>
            <person name="Getino M."/>
            <person name="Pursley I."/>
            <person name="Horton D.L."/>
            <person name="Alikhan N.-F."/>
            <person name="Baker D."/>
            <person name="Gharbi K."/>
            <person name="Hall N."/>
            <person name="Watson M."/>
            <person name="Adriaenssens E.M."/>
            <person name="Foster-Nyarko E."/>
            <person name="Jarju S."/>
            <person name="Secka A."/>
            <person name="Antonio M."/>
            <person name="Oren A."/>
            <person name="Chaudhuri R."/>
            <person name="La Ragione R.M."/>
            <person name="Hildebrand F."/>
            <person name="Pallen M.J."/>
        </authorList>
    </citation>
    <scope>NUCLEOTIDE SEQUENCE [LARGE SCALE GENOMIC DNA]</scope>
    <source>
        <strain evidence="5 6">Sa2CUA1</strain>
    </source>
</reference>
<dbReference type="InterPro" id="IPR000835">
    <property type="entry name" value="HTH_MarR-typ"/>
</dbReference>
<dbReference type="PANTHER" id="PTHR42756">
    <property type="entry name" value="TRANSCRIPTIONAL REGULATOR, MARR"/>
    <property type="match status" value="1"/>
</dbReference>
<dbReference type="Proteomes" id="UP000609874">
    <property type="component" value="Unassembled WGS sequence"/>
</dbReference>
<evidence type="ECO:0000256" key="3">
    <source>
        <dbReference type="ARBA" id="ARBA00023163"/>
    </source>
</evidence>
<dbReference type="PRINTS" id="PR00598">
    <property type="entry name" value="HTHMARR"/>
</dbReference>
<evidence type="ECO:0000313" key="5">
    <source>
        <dbReference type="EMBL" id="MBD7996366.1"/>
    </source>
</evidence>
<evidence type="ECO:0000256" key="2">
    <source>
        <dbReference type="ARBA" id="ARBA00023125"/>
    </source>
</evidence>
<accession>A0ABR8UVU4</accession>
<dbReference type="InterPro" id="IPR036390">
    <property type="entry name" value="WH_DNA-bd_sf"/>
</dbReference>
<keyword evidence="3" id="KW-0804">Transcription</keyword>
<proteinExistence type="predicted"/>
<sequence>MAKEQNQDHVSTVLEQWASERPDVDVSPMAVIGRLSRAAHRIDEQLGRNFALHGIDAATFDVLATLRRSGVPYTLSPKDLLESSMVTSSAIAQRLNKLEADGLIERAASESDGRRKQVHLTTKGRHLVDAVLPDHVAVERSILESLTPDQQATLAELLRKLGG</sequence>
<evidence type="ECO:0000256" key="1">
    <source>
        <dbReference type="ARBA" id="ARBA00023015"/>
    </source>
</evidence>
<protein>
    <submittedName>
        <fullName evidence="5">MarR family transcriptional regulator</fullName>
    </submittedName>
</protein>
<dbReference type="Pfam" id="PF12802">
    <property type="entry name" value="MarR_2"/>
    <property type="match status" value="1"/>
</dbReference>
<dbReference type="EMBL" id="JACSQD010000006">
    <property type="protein sequence ID" value="MBD7996366.1"/>
    <property type="molecule type" value="Genomic_DNA"/>
</dbReference>
<organism evidence="5 6">
    <name type="scientific">Arthrobacter gallicola</name>
    <dbReference type="NCBI Taxonomy" id="2762225"/>
    <lineage>
        <taxon>Bacteria</taxon>
        <taxon>Bacillati</taxon>
        <taxon>Actinomycetota</taxon>
        <taxon>Actinomycetes</taxon>
        <taxon>Micrococcales</taxon>
        <taxon>Micrococcaceae</taxon>
        <taxon>Arthrobacter</taxon>
    </lineage>
</organism>
<comment type="caution">
    <text evidence="5">The sequence shown here is derived from an EMBL/GenBank/DDBJ whole genome shotgun (WGS) entry which is preliminary data.</text>
</comment>
<dbReference type="Gene3D" id="1.10.10.10">
    <property type="entry name" value="Winged helix-like DNA-binding domain superfamily/Winged helix DNA-binding domain"/>
    <property type="match status" value="1"/>
</dbReference>
<keyword evidence="6" id="KW-1185">Reference proteome</keyword>